<keyword evidence="4 6" id="KW-1133">Transmembrane helix</keyword>
<name>A0A1G2LMA6_9BACT</name>
<feature type="transmembrane region" description="Helical" evidence="6">
    <location>
        <begin position="6"/>
        <end position="33"/>
    </location>
</feature>
<organism evidence="8 9">
    <name type="scientific">Candidatus Sungbacteria bacterium RIFCSPLOWO2_12_FULL_41_11</name>
    <dbReference type="NCBI Taxonomy" id="1802286"/>
    <lineage>
        <taxon>Bacteria</taxon>
        <taxon>Candidatus Sungiibacteriota</taxon>
    </lineage>
</organism>
<dbReference type="Proteomes" id="UP000177171">
    <property type="component" value="Unassembled WGS sequence"/>
</dbReference>
<feature type="transmembrane region" description="Helical" evidence="6">
    <location>
        <begin position="204"/>
        <end position="225"/>
    </location>
</feature>
<sequence>MDGALIISAFFAGILMFLAPCTFPLIPGYLGFLSGLSSRDLLDESKQKENRRKILVHAFFYVFGFSLTFIVFGIAASGIGLFLFEYRPLLQKIGALFIIILGLFLIGILKLPFLQNEALVRLPKSLRRYGKTSSFLFGASIAFGWTPCVGPILGAVLTVAATRGEIVQGIILLSIFSLGLAIPFLLAALGLVKFIKIIQNYSKILNGVSVFSGLLLIFIGILIFMDKFTFLISYGYWLFRFINYQQLINYL</sequence>
<evidence type="ECO:0000313" key="8">
    <source>
        <dbReference type="EMBL" id="OHA12767.1"/>
    </source>
</evidence>
<dbReference type="GO" id="GO:0017004">
    <property type="term" value="P:cytochrome complex assembly"/>
    <property type="evidence" value="ECO:0007669"/>
    <property type="project" value="InterPro"/>
</dbReference>
<evidence type="ECO:0000256" key="2">
    <source>
        <dbReference type="ARBA" id="ARBA00006143"/>
    </source>
</evidence>
<comment type="subcellular location">
    <subcellularLocation>
        <location evidence="1">Membrane</location>
        <topology evidence="1">Multi-pass membrane protein</topology>
    </subcellularLocation>
</comment>
<reference evidence="8 9" key="1">
    <citation type="journal article" date="2016" name="Nat. Commun.">
        <title>Thousands of microbial genomes shed light on interconnected biogeochemical processes in an aquifer system.</title>
        <authorList>
            <person name="Anantharaman K."/>
            <person name="Brown C.T."/>
            <person name="Hug L.A."/>
            <person name="Sharon I."/>
            <person name="Castelle C.J."/>
            <person name="Probst A.J."/>
            <person name="Thomas B.C."/>
            <person name="Singh A."/>
            <person name="Wilkins M.J."/>
            <person name="Karaoz U."/>
            <person name="Brodie E.L."/>
            <person name="Williams K.H."/>
            <person name="Hubbard S.S."/>
            <person name="Banfield J.F."/>
        </authorList>
    </citation>
    <scope>NUCLEOTIDE SEQUENCE [LARGE SCALE GENOMIC DNA]</scope>
</reference>
<feature type="transmembrane region" description="Helical" evidence="6">
    <location>
        <begin position="95"/>
        <end position="114"/>
    </location>
</feature>
<dbReference type="PANTHER" id="PTHR31272:SF4">
    <property type="entry name" value="CYTOCHROME C-TYPE BIOGENESIS PROTEIN HI_1454-RELATED"/>
    <property type="match status" value="1"/>
</dbReference>
<feature type="transmembrane region" description="Helical" evidence="6">
    <location>
        <begin position="166"/>
        <end position="192"/>
    </location>
</feature>
<evidence type="ECO:0000313" key="9">
    <source>
        <dbReference type="Proteomes" id="UP000177171"/>
    </source>
</evidence>
<evidence type="ECO:0000256" key="5">
    <source>
        <dbReference type="ARBA" id="ARBA00023136"/>
    </source>
</evidence>
<evidence type="ECO:0000256" key="3">
    <source>
        <dbReference type="ARBA" id="ARBA00022692"/>
    </source>
</evidence>
<dbReference type="AlphaFoldDB" id="A0A1G2LMA6"/>
<evidence type="ECO:0000256" key="1">
    <source>
        <dbReference type="ARBA" id="ARBA00004141"/>
    </source>
</evidence>
<dbReference type="Pfam" id="PF02683">
    <property type="entry name" value="DsbD_TM"/>
    <property type="match status" value="1"/>
</dbReference>
<accession>A0A1G2LMA6</accession>
<dbReference type="PANTHER" id="PTHR31272">
    <property type="entry name" value="CYTOCHROME C-TYPE BIOGENESIS PROTEIN HI_1454-RELATED"/>
    <property type="match status" value="1"/>
</dbReference>
<protein>
    <recommendedName>
        <fullName evidence="7">Cytochrome C biogenesis protein transmembrane domain-containing protein</fullName>
    </recommendedName>
</protein>
<proteinExistence type="inferred from homology"/>
<dbReference type="GO" id="GO:0016020">
    <property type="term" value="C:membrane"/>
    <property type="evidence" value="ECO:0007669"/>
    <property type="project" value="UniProtKB-SubCell"/>
</dbReference>
<comment type="caution">
    <text evidence="8">The sequence shown here is derived from an EMBL/GenBank/DDBJ whole genome shotgun (WGS) entry which is preliminary data.</text>
</comment>
<feature type="domain" description="Cytochrome C biogenesis protein transmembrane" evidence="7">
    <location>
        <begin position="5"/>
        <end position="223"/>
    </location>
</feature>
<dbReference type="InterPro" id="IPR003834">
    <property type="entry name" value="Cyt_c_assmbl_TM_dom"/>
</dbReference>
<comment type="similarity">
    <text evidence="2">Belongs to the DsbD family.</text>
</comment>
<gene>
    <name evidence="8" type="ORF">A3G49_00380</name>
</gene>
<evidence type="ECO:0000256" key="6">
    <source>
        <dbReference type="SAM" id="Phobius"/>
    </source>
</evidence>
<evidence type="ECO:0000256" key="4">
    <source>
        <dbReference type="ARBA" id="ARBA00022989"/>
    </source>
</evidence>
<dbReference type="InterPro" id="IPR051790">
    <property type="entry name" value="Cytochrome_c-biogenesis_DsbD"/>
</dbReference>
<evidence type="ECO:0000259" key="7">
    <source>
        <dbReference type="Pfam" id="PF02683"/>
    </source>
</evidence>
<feature type="transmembrane region" description="Helical" evidence="6">
    <location>
        <begin position="54"/>
        <end position="83"/>
    </location>
</feature>
<keyword evidence="5 6" id="KW-0472">Membrane</keyword>
<feature type="transmembrane region" description="Helical" evidence="6">
    <location>
        <begin position="135"/>
        <end position="160"/>
    </location>
</feature>
<dbReference type="EMBL" id="MHQY01000041">
    <property type="protein sequence ID" value="OHA12767.1"/>
    <property type="molecule type" value="Genomic_DNA"/>
</dbReference>
<keyword evidence="3 6" id="KW-0812">Transmembrane</keyword>